<dbReference type="Gene3D" id="3.40.30.10">
    <property type="entry name" value="Glutaredoxin"/>
    <property type="match status" value="1"/>
</dbReference>
<organism evidence="4">
    <name type="scientific">Oppiella nova</name>
    <dbReference type="NCBI Taxonomy" id="334625"/>
    <lineage>
        <taxon>Eukaryota</taxon>
        <taxon>Metazoa</taxon>
        <taxon>Ecdysozoa</taxon>
        <taxon>Arthropoda</taxon>
        <taxon>Chelicerata</taxon>
        <taxon>Arachnida</taxon>
        <taxon>Acari</taxon>
        <taxon>Acariformes</taxon>
        <taxon>Sarcoptiformes</taxon>
        <taxon>Oribatida</taxon>
        <taxon>Brachypylina</taxon>
        <taxon>Oppioidea</taxon>
        <taxon>Oppiidae</taxon>
        <taxon>Oppiella</taxon>
    </lineage>
</organism>
<comment type="similarity">
    <text evidence="1">Belongs to the GST superfamily. Omega family.</text>
</comment>
<evidence type="ECO:0000313" key="5">
    <source>
        <dbReference type="Proteomes" id="UP000728032"/>
    </source>
</evidence>
<feature type="domain" description="GST N-terminal" evidence="2">
    <location>
        <begin position="26"/>
        <end position="106"/>
    </location>
</feature>
<dbReference type="InterPro" id="IPR036249">
    <property type="entry name" value="Thioredoxin-like_sf"/>
</dbReference>
<dbReference type="InterPro" id="IPR036282">
    <property type="entry name" value="Glutathione-S-Trfase_C_sf"/>
</dbReference>
<dbReference type="Pfam" id="PF13417">
    <property type="entry name" value="GST_N_3"/>
    <property type="match status" value="1"/>
</dbReference>
<dbReference type="GO" id="GO:0006749">
    <property type="term" value="P:glutathione metabolic process"/>
    <property type="evidence" value="ECO:0007669"/>
    <property type="project" value="TreeGrafter"/>
</dbReference>
<dbReference type="EMBL" id="CAJPVJ010021687">
    <property type="protein sequence ID" value="CAG2178031.1"/>
    <property type="molecule type" value="Genomic_DNA"/>
</dbReference>
<dbReference type="PROSITE" id="PS51354">
    <property type="entry name" value="GLUTAREDOXIN_2"/>
    <property type="match status" value="1"/>
</dbReference>
<dbReference type="InterPro" id="IPR040079">
    <property type="entry name" value="Glutathione_S-Trfase"/>
</dbReference>
<dbReference type="SUPFAM" id="SSF47616">
    <property type="entry name" value="GST C-terminal domain-like"/>
    <property type="match status" value="1"/>
</dbReference>
<proteinExistence type="inferred from homology"/>
<reference evidence="4" key="1">
    <citation type="submission" date="2020-11" db="EMBL/GenBank/DDBJ databases">
        <authorList>
            <person name="Tran Van P."/>
        </authorList>
    </citation>
    <scope>NUCLEOTIDE SEQUENCE</scope>
</reference>
<protein>
    <submittedName>
        <fullName evidence="4">Uncharacterized protein</fullName>
    </submittedName>
</protein>
<dbReference type="Proteomes" id="UP000728032">
    <property type="component" value="Unassembled WGS sequence"/>
</dbReference>
<keyword evidence="5" id="KW-1185">Reference proteome</keyword>
<evidence type="ECO:0000259" key="3">
    <source>
        <dbReference type="PROSITE" id="PS50405"/>
    </source>
</evidence>
<dbReference type="OrthoDB" id="6505778at2759"/>
<dbReference type="InterPro" id="IPR050983">
    <property type="entry name" value="GST_Omega/HSP26"/>
</dbReference>
<dbReference type="PANTHER" id="PTHR43968:SF6">
    <property type="entry name" value="GLUTATHIONE S-TRANSFERASE OMEGA"/>
    <property type="match status" value="1"/>
</dbReference>
<sequence length="253" mass="29354">MPIVANDNPDKVYKKGDPFPARADPNLLRLYNSPHCRFCERVRLVLAAKGIEHEVINVKLKDKPEWLLDRNPSGKVPVLEIGPDSQILTESLIISEYLDEAYPDKQRLQPEDAFQRATDRLFIEIFSEIFSAKETVIKQFLVTENMADKWTDIMEVLTALNKVLSQRRWIHKFISGAEQPCLADYMVWPLIQGLVVLVDLAGQDREELMPKWLPALYDYWRQMPTDPTVQKVCQPHEAQVAVHRDMRSKIFKK</sequence>
<dbReference type="FunFam" id="3.40.30.10:FF:000123">
    <property type="entry name" value="Glutathione transferase o1"/>
    <property type="match status" value="1"/>
</dbReference>
<gene>
    <name evidence="4" type="ORF">ONB1V03_LOCUS17457</name>
</gene>
<dbReference type="AlphaFoldDB" id="A0A7R9MIJ0"/>
<dbReference type="GO" id="GO:0045174">
    <property type="term" value="F:glutathione dehydrogenase (ascorbate) activity"/>
    <property type="evidence" value="ECO:0007669"/>
    <property type="project" value="TreeGrafter"/>
</dbReference>
<dbReference type="SUPFAM" id="SSF52833">
    <property type="entry name" value="Thioredoxin-like"/>
    <property type="match status" value="1"/>
</dbReference>
<dbReference type="InterPro" id="IPR004045">
    <property type="entry name" value="Glutathione_S-Trfase_N"/>
</dbReference>
<name>A0A7R9MIJ0_9ACAR</name>
<dbReference type="SFLD" id="SFLDS00019">
    <property type="entry name" value="Glutathione_Transferase_(cytos"/>
    <property type="match status" value="1"/>
</dbReference>
<dbReference type="EMBL" id="OC936512">
    <property type="protein sequence ID" value="CAD7660895.1"/>
    <property type="molecule type" value="Genomic_DNA"/>
</dbReference>
<evidence type="ECO:0000313" key="4">
    <source>
        <dbReference type="EMBL" id="CAD7660895.1"/>
    </source>
</evidence>
<dbReference type="PANTHER" id="PTHR43968">
    <property type="match status" value="1"/>
</dbReference>
<dbReference type="GO" id="GO:0005737">
    <property type="term" value="C:cytoplasm"/>
    <property type="evidence" value="ECO:0007669"/>
    <property type="project" value="TreeGrafter"/>
</dbReference>
<evidence type="ECO:0000256" key="1">
    <source>
        <dbReference type="ARBA" id="ARBA00011067"/>
    </source>
</evidence>
<dbReference type="PROSITE" id="PS50405">
    <property type="entry name" value="GST_CTER"/>
    <property type="match status" value="1"/>
</dbReference>
<feature type="domain" description="GST C-terminal" evidence="3">
    <location>
        <begin position="103"/>
        <end position="253"/>
    </location>
</feature>
<dbReference type="SFLD" id="SFLDG00358">
    <property type="entry name" value="Main_(cytGST)"/>
    <property type="match status" value="1"/>
</dbReference>
<evidence type="ECO:0000259" key="2">
    <source>
        <dbReference type="PROSITE" id="PS50404"/>
    </source>
</evidence>
<dbReference type="PROSITE" id="PS50404">
    <property type="entry name" value="GST_NTER"/>
    <property type="match status" value="1"/>
</dbReference>
<dbReference type="Gene3D" id="1.20.1050.10">
    <property type="match status" value="1"/>
</dbReference>
<dbReference type="GO" id="GO:0004364">
    <property type="term" value="F:glutathione transferase activity"/>
    <property type="evidence" value="ECO:0007669"/>
    <property type="project" value="TreeGrafter"/>
</dbReference>
<dbReference type="InterPro" id="IPR010987">
    <property type="entry name" value="Glutathione-S-Trfase_C-like"/>
</dbReference>
<accession>A0A7R9MIJ0</accession>